<reference evidence="3 4" key="1">
    <citation type="submission" date="2024-02" db="EMBL/GenBank/DDBJ databases">
        <title>Chromosome-scale genome assembly of the rough periwinkle Littorina saxatilis.</title>
        <authorList>
            <person name="De Jode A."/>
            <person name="Faria R."/>
            <person name="Formenti G."/>
            <person name="Sims Y."/>
            <person name="Smith T.P."/>
            <person name="Tracey A."/>
            <person name="Wood J.M.D."/>
            <person name="Zagrodzka Z.B."/>
            <person name="Johannesson K."/>
            <person name="Butlin R.K."/>
            <person name="Leder E.H."/>
        </authorList>
    </citation>
    <scope>NUCLEOTIDE SEQUENCE [LARGE SCALE GENOMIC DNA]</scope>
    <source>
        <strain evidence="3">Snail1</strain>
        <tissue evidence="3">Muscle</tissue>
    </source>
</reference>
<dbReference type="InterPro" id="IPR036179">
    <property type="entry name" value="Ig-like_dom_sf"/>
</dbReference>
<dbReference type="SUPFAM" id="SSF48726">
    <property type="entry name" value="Immunoglobulin"/>
    <property type="match status" value="1"/>
</dbReference>
<gene>
    <name evidence="3" type="ORF">V1264_016770</name>
</gene>
<feature type="signal peptide" evidence="2">
    <location>
        <begin position="1"/>
        <end position="21"/>
    </location>
</feature>
<dbReference type="Proteomes" id="UP001374579">
    <property type="component" value="Unassembled WGS sequence"/>
</dbReference>
<protein>
    <recommendedName>
        <fullName evidence="5">Immunoglobulin subtype domain-containing protein</fullName>
    </recommendedName>
</protein>
<keyword evidence="4" id="KW-1185">Reference proteome</keyword>
<dbReference type="EMBL" id="JBAMIC010000007">
    <property type="protein sequence ID" value="KAK7105381.1"/>
    <property type="molecule type" value="Genomic_DNA"/>
</dbReference>
<sequence>MGNITCLTALLITLLARGTSQQRVTCDAGQFKVGQNASVTCNFNHSVENTGHQISVMHYPFNASDRFSEKRILRCLRSNDLQPICEVAEGVLWNGNITDRLTLDIPDVTADFDGHYLCQLMPPDGMIMTVCSLTVEETPAQNSSIARSGSWTAFIIVTSTFFGLVAIPALILCIYIIW</sequence>
<evidence type="ECO:0000256" key="1">
    <source>
        <dbReference type="SAM" id="Phobius"/>
    </source>
</evidence>
<keyword evidence="1" id="KW-1133">Transmembrane helix</keyword>
<dbReference type="AlphaFoldDB" id="A0AAN9BHQ4"/>
<name>A0AAN9BHQ4_9CAEN</name>
<accession>A0AAN9BHQ4</accession>
<organism evidence="3 4">
    <name type="scientific">Littorina saxatilis</name>
    <dbReference type="NCBI Taxonomy" id="31220"/>
    <lineage>
        <taxon>Eukaryota</taxon>
        <taxon>Metazoa</taxon>
        <taxon>Spiralia</taxon>
        <taxon>Lophotrochozoa</taxon>
        <taxon>Mollusca</taxon>
        <taxon>Gastropoda</taxon>
        <taxon>Caenogastropoda</taxon>
        <taxon>Littorinimorpha</taxon>
        <taxon>Littorinoidea</taxon>
        <taxon>Littorinidae</taxon>
        <taxon>Littorina</taxon>
    </lineage>
</organism>
<keyword evidence="1" id="KW-0812">Transmembrane</keyword>
<comment type="caution">
    <text evidence="3">The sequence shown here is derived from an EMBL/GenBank/DDBJ whole genome shotgun (WGS) entry which is preliminary data.</text>
</comment>
<keyword evidence="1" id="KW-0472">Membrane</keyword>
<evidence type="ECO:0000313" key="4">
    <source>
        <dbReference type="Proteomes" id="UP001374579"/>
    </source>
</evidence>
<proteinExistence type="predicted"/>
<keyword evidence="2" id="KW-0732">Signal</keyword>
<evidence type="ECO:0008006" key="5">
    <source>
        <dbReference type="Google" id="ProtNLM"/>
    </source>
</evidence>
<evidence type="ECO:0000313" key="3">
    <source>
        <dbReference type="EMBL" id="KAK7105381.1"/>
    </source>
</evidence>
<feature type="transmembrane region" description="Helical" evidence="1">
    <location>
        <begin position="151"/>
        <end position="177"/>
    </location>
</feature>
<feature type="chain" id="PRO_5043026282" description="Immunoglobulin subtype domain-containing protein" evidence="2">
    <location>
        <begin position="22"/>
        <end position="178"/>
    </location>
</feature>
<evidence type="ECO:0000256" key="2">
    <source>
        <dbReference type="SAM" id="SignalP"/>
    </source>
</evidence>